<feature type="transmembrane region" description="Helical" evidence="10">
    <location>
        <begin position="491"/>
        <end position="510"/>
    </location>
</feature>
<dbReference type="EMBL" id="CP032050">
    <property type="protein sequence ID" value="AYN66684.1"/>
    <property type="molecule type" value="Genomic_DNA"/>
</dbReference>
<dbReference type="NCBIfam" id="TIGR01007">
    <property type="entry name" value="eps_fam"/>
    <property type="match status" value="1"/>
</dbReference>
<comment type="catalytic activity">
    <reaction evidence="8">
        <text>L-tyrosyl-[protein] + ATP = O-phospho-L-tyrosyl-[protein] + ADP + H(+)</text>
        <dbReference type="Rhea" id="RHEA:10596"/>
        <dbReference type="Rhea" id="RHEA-COMP:10136"/>
        <dbReference type="Rhea" id="RHEA-COMP:20101"/>
        <dbReference type="ChEBI" id="CHEBI:15378"/>
        <dbReference type="ChEBI" id="CHEBI:30616"/>
        <dbReference type="ChEBI" id="CHEBI:46858"/>
        <dbReference type="ChEBI" id="CHEBI:61978"/>
        <dbReference type="ChEBI" id="CHEBI:456216"/>
        <dbReference type="EC" id="2.7.10.2"/>
    </reaction>
</comment>
<dbReference type="PANTHER" id="PTHR32309">
    <property type="entry name" value="TYROSINE-PROTEIN KINASE"/>
    <property type="match status" value="1"/>
</dbReference>
<dbReference type="Proteomes" id="UP000276309">
    <property type="component" value="Chromosome"/>
</dbReference>
<evidence type="ECO:0000313" key="14">
    <source>
        <dbReference type="Proteomes" id="UP000276309"/>
    </source>
</evidence>
<comment type="similarity">
    <text evidence="1">Belongs to the CpsD/CapB family.</text>
</comment>
<keyword evidence="3 13" id="KW-0808">Transferase</keyword>
<feature type="coiled-coil region" evidence="9">
    <location>
        <begin position="267"/>
        <end position="294"/>
    </location>
</feature>
<sequence length="774" mass="87881">MNNHPMTDANSMKTKDNLFLALLGKYLPFWPIFIMLFVFCMILCWSYLQFEKPLFEISAAMMIKDERKGVDDSEIIEAINLFDSKKILENEIEIIRSREVISNVVDSLSLYISQFEETGFFDKSAYHSSPIQIRFRHSDSIKIDPKIEQKIFFQFDTEQKTVSIENKTYPLNKWVRIPLGELIFTASNSQIEKTVNPIYFTISNVKNVTNNIIENLEVNTTDKVSTVVNLTIRDAIPQRGETILNEIIKAYNQKALADRNYLAKSTLAFIEDRMTSVENDLNSLEAEVQKFKSSTGAVDLSEQGKLYLQDAGQNDRKIENIRLQMAVLDQVEDYVLSKNKLGGLVPSTLGIEDPILSQLLEKLYDSEIRYERLKKTTAENNPILLSITNEIEKIRPSILENIKNQQVNLNASLGNLNRNSGKFNSALKTLPEQERALLEIKRREEIKKDLFSYLLQKREETALAYAPTLEDTRIVDKAEASPLPVSPNPKMVYAMGILISLCLAMGFIVIKEGLNNKILFRHEIEKLTQIPIIAEITHQYEKESKAAIAYNEHNLNQFRDLRLALGLYGTSKDIKKITVTSSIEGEGKSFLSKNLALSLASSGNKVVLIDFDLHKKQSSPLFKKYKSEGICGFIYGKTQVQELPQETNINNLFIIGSGANNANTKISDLLLGFDLNNLFGYLENKFDYIIIDTPPIGFATDSYVLANHCDLTLFVVKHAYTPKELVGILDSSKNLQMINKVFIVFNGLKNRGYKTLGYGDNYGQVPSKIAYYNH</sequence>
<keyword evidence="5 13" id="KW-0418">Kinase</keyword>
<dbReference type="RefSeq" id="WP_121847736.1">
    <property type="nucleotide sequence ID" value="NZ_CP032050.1"/>
</dbReference>
<keyword evidence="7" id="KW-0829">Tyrosine-protein kinase</keyword>
<dbReference type="InterPro" id="IPR025669">
    <property type="entry name" value="AAA_dom"/>
</dbReference>
<dbReference type="Gene3D" id="3.40.50.300">
    <property type="entry name" value="P-loop containing nucleotide triphosphate hydrolases"/>
    <property type="match status" value="1"/>
</dbReference>
<evidence type="ECO:0000256" key="7">
    <source>
        <dbReference type="ARBA" id="ARBA00023137"/>
    </source>
</evidence>
<proteinExistence type="inferred from homology"/>
<dbReference type="AlphaFoldDB" id="A0A3G2L340"/>
<feature type="domain" description="Tyrosine-protein kinase G-rich" evidence="12">
    <location>
        <begin position="434"/>
        <end position="512"/>
    </location>
</feature>
<dbReference type="InterPro" id="IPR050445">
    <property type="entry name" value="Bact_polysacc_biosynth/exp"/>
</dbReference>
<dbReference type="GO" id="GO:0005524">
    <property type="term" value="F:ATP binding"/>
    <property type="evidence" value="ECO:0007669"/>
    <property type="project" value="UniProtKB-KW"/>
</dbReference>
<dbReference type="InterPro" id="IPR032807">
    <property type="entry name" value="GNVR"/>
</dbReference>
<dbReference type="Pfam" id="PF13614">
    <property type="entry name" value="AAA_31"/>
    <property type="match status" value="1"/>
</dbReference>
<accession>A0A3G2L340</accession>
<dbReference type="SUPFAM" id="SSF52540">
    <property type="entry name" value="P-loop containing nucleoside triphosphate hydrolases"/>
    <property type="match status" value="1"/>
</dbReference>
<keyword evidence="9" id="KW-0175">Coiled coil</keyword>
<evidence type="ECO:0000256" key="3">
    <source>
        <dbReference type="ARBA" id="ARBA00022679"/>
    </source>
</evidence>
<reference evidence="13 14" key="1">
    <citation type="submission" date="2018-08" db="EMBL/GenBank/DDBJ databases">
        <title>The reduced genetic potential of extracellular carbohydrate catabolism in Euzebyella marina RN62, a Flavobacteriia bacterium isolated from the hadal water.</title>
        <authorList>
            <person name="Xue C."/>
        </authorList>
    </citation>
    <scope>NUCLEOTIDE SEQUENCE [LARGE SCALE GENOMIC DNA]</scope>
    <source>
        <strain evidence="13 14">RN62</strain>
    </source>
</reference>
<evidence type="ECO:0000259" key="11">
    <source>
        <dbReference type="Pfam" id="PF13614"/>
    </source>
</evidence>
<keyword evidence="10" id="KW-0472">Membrane</keyword>
<name>A0A3G2L340_9FLAO</name>
<evidence type="ECO:0000256" key="1">
    <source>
        <dbReference type="ARBA" id="ARBA00007316"/>
    </source>
</evidence>
<evidence type="ECO:0000313" key="13">
    <source>
        <dbReference type="EMBL" id="AYN66684.1"/>
    </source>
</evidence>
<organism evidence="13 14">
    <name type="scientific">Euzebyella marina</name>
    <dbReference type="NCBI Taxonomy" id="1761453"/>
    <lineage>
        <taxon>Bacteria</taxon>
        <taxon>Pseudomonadati</taxon>
        <taxon>Bacteroidota</taxon>
        <taxon>Flavobacteriia</taxon>
        <taxon>Flavobacteriales</taxon>
        <taxon>Flavobacteriaceae</taxon>
        <taxon>Euzebyella</taxon>
    </lineage>
</organism>
<evidence type="ECO:0000256" key="10">
    <source>
        <dbReference type="SAM" id="Phobius"/>
    </source>
</evidence>
<gene>
    <name evidence="13" type="ORF">D1013_04440</name>
</gene>
<dbReference type="KEGG" id="emar:D1013_04440"/>
<dbReference type="PANTHER" id="PTHR32309:SF13">
    <property type="entry name" value="FERRIC ENTEROBACTIN TRANSPORT PROTEIN FEPE"/>
    <property type="match status" value="1"/>
</dbReference>
<dbReference type="InterPro" id="IPR005702">
    <property type="entry name" value="Wzc-like_C"/>
</dbReference>
<keyword evidence="4" id="KW-0547">Nucleotide-binding</keyword>
<evidence type="ECO:0000256" key="9">
    <source>
        <dbReference type="SAM" id="Coils"/>
    </source>
</evidence>
<dbReference type="CDD" id="cd05387">
    <property type="entry name" value="BY-kinase"/>
    <property type="match status" value="1"/>
</dbReference>
<dbReference type="InterPro" id="IPR027417">
    <property type="entry name" value="P-loop_NTPase"/>
</dbReference>
<dbReference type="EC" id="2.7.10.2" evidence="2"/>
<feature type="transmembrane region" description="Helical" evidence="10">
    <location>
        <begin position="29"/>
        <end position="48"/>
    </location>
</feature>
<dbReference type="Pfam" id="PF13807">
    <property type="entry name" value="GNVR"/>
    <property type="match status" value="1"/>
</dbReference>
<dbReference type="GO" id="GO:0005886">
    <property type="term" value="C:plasma membrane"/>
    <property type="evidence" value="ECO:0007669"/>
    <property type="project" value="TreeGrafter"/>
</dbReference>
<evidence type="ECO:0000256" key="8">
    <source>
        <dbReference type="ARBA" id="ARBA00051245"/>
    </source>
</evidence>
<dbReference type="GO" id="GO:0004715">
    <property type="term" value="F:non-membrane spanning protein tyrosine kinase activity"/>
    <property type="evidence" value="ECO:0007669"/>
    <property type="project" value="UniProtKB-EC"/>
</dbReference>
<evidence type="ECO:0000256" key="5">
    <source>
        <dbReference type="ARBA" id="ARBA00022777"/>
    </source>
</evidence>
<evidence type="ECO:0000256" key="4">
    <source>
        <dbReference type="ARBA" id="ARBA00022741"/>
    </source>
</evidence>
<evidence type="ECO:0000256" key="6">
    <source>
        <dbReference type="ARBA" id="ARBA00022840"/>
    </source>
</evidence>
<keyword evidence="14" id="KW-1185">Reference proteome</keyword>
<keyword evidence="10" id="KW-0812">Transmembrane</keyword>
<protein>
    <recommendedName>
        <fullName evidence="2">non-specific protein-tyrosine kinase</fullName>
        <ecNumber evidence="2">2.7.10.2</ecNumber>
    </recommendedName>
</protein>
<dbReference type="OrthoDB" id="9794577at2"/>
<feature type="domain" description="AAA" evidence="11">
    <location>
        <begin position="575"/>
        <end position="696"/>
    </location>
</feature>
<keyword evidence="10" id="KW-1133">Transmembrane helix</keyword>
<evidence type="ECO:0000256" key="2">
    <source>
        <dbReference type="ARBA" id="ARBA00011903"/>
    </source>
</evidence>
<keyword evidence="6" id="KW-0067">ATP-binding</keyword>
<evidence type="ECO:0000259" key="12">
    <source>
        <dbReference type="Pfam" id="PF13807"/>
    </source>
</evidence>